<dbReference type="Proteomes" id="UP000316659">
    <property type="component" value="Unassembled WGS sequence"/>
</dbReference>
<dbReference type="PANTHER" id="PTHR43825:SF1">
    <property type="entry name" value="TRANSKETOLASE-LIKE PYRIMIDINE-BINDING DOMAIN-CONTAINING PROTEIN"/>
    <property type="match status" value="1"/>
</dbReference>
<protein>
    <submittedName>
        <fullName evidence="5">Transketolase</fullName>
    </submittedName>
</protein>
<reference evidence="5 6" key="1">
    <citation type="submission" date="2019-06" db="EMBL/GenBank/DDBJ databases">
        <title>Whole genome shotgun sequence of Cellulosimicrobium cellulans NBRC 15516.</title>
        <authorList>
            <person name="Hosoyama A."/>
            <person name="Uohara A."/>
            <person name="Ohji S."/>
            <person name="Ichikawa N."/>
        </authorList>
    </citation>
    <scope>NUCLEOTIDE SEQUENCE [LARGE SCALE GENOMIC DNA]</scope>
    <source>
        <strain evidence="5 6">NBRC 15516</strain>
    </source>
</reference>
<dbReference type="AlphaFoldDB" id="A0A4Y4DZ92"/>
<dbReference type="SUPFAM" id="SSF52518">
    <property type="entry name" value="Thiamin diphosphate-binding fold (THDP-binding)"/>
    <property type="match status" value="1"/>
</dbReference>
<dbReference type="Gene3D" id="3.40.50.970">
    <property type="match status" value="1"/>
</dbReference>
<dbReference type="Gene3D" id="3.40.50.920">
    <property type="match status" value="1"/>
</dbReference>
<dbReference type="CDD" id="cd07033">
    <property type="entry name" value="TPP_PYR_DXS_TK_like"/>
    <property type="match status" value="1"/>
</dbReference>
<accession>A0A4Y4DZ92</accession>
<keyword evidence="3" id="KW-0786">Thiamine pyrophosphate</keyword>
<comment type="similarity">
    <text evidence="2">Belongs to the transketolase family.</text>
</comment>
<evidence type="ECO:0000313" key="6">
    <source>
        <dbReference type="Proteomes" id="UP000316659"/>
    </source>
</evidence>
<dbReference type="InterPro" id="IPR029061">
    <property type="entry name" value="THDP-binding"/>
</dbReference>
<dbReference type="Pfam" id="PF02779">
    <property type="entry name" value="Transket_pyr"/>
    <property type="match status" value="1"/>
</dbReference>
<dbReference type="SUPFAM" id="SSF52922">
    <property type="entry name" value="TK C-terminal domain-like"/>
    <property type="match status" value="1"/>
</dbReference>
<gene>
    <name evidence="5" type="ORF">CCE02nite_27480</name>
</gene>
<dbReference type="SMART" id="SM00861">
    <property type="entry name" value="Transket_pyr"/>
    <property type="match status" value="1"/>
</dbReference>
<dbReference type="InterPro" id="IPR005475">
    <property type="entry name" value="Transketolase-like_Pyr-bd"/>
</dbReference>
<organism evidence="5 6">
    <name type="scientific">Cellulosimicrobium cellulans</name>
    <name type="common">Arthrobacter luteus</name>
    <dbReference type="NCBI Taxonomy" id="1710"/>
    <lineage>
        <taxon>Bacteria</taxon>
        <taxon>Bacillati</taxon>
        <taxon>Actinomycetota</taxon>
        <taxon>Actinomycetes</taxon>
        <taxon>Micrococcales</taxon>
        <taxon>Promicromonosporaceae</taxon>
        <taxon>Cellulosimicrobium</taxon>
    </lineage>
</organism>
<dbReference type="InterPro" id="IPR033248">
    <property type="entry name" value="Transketolase_C"/>
</dbReference>
<dbReference type="RefSeq" id="WP_141390190.1">
    <property type="nucleotide sequence ID" value="NZ_BJNZ01000018.1"/>
</dbReference>
<evidence type="ECO:0000259" key="4">
    <source>
        <dbReference type="SMART" id="SM00861"/>
    </source>
</evidence>
<dbReference type="InterPro" id="IPR051157">
    <property type="entry name" value="PDH/Transketolase"/>
</dbReference>
<dbReference type="InterPro" id="IPR009014">
    <property type="entry name" value="Transketo_C/PFOR_II"/>
</dbReference>
<name>A0A4Y4DZ92_CELCE</name>
<comment type="caution">
    <text evidence="5">The sequence shown here is derived from an EMBL/GenBank/DDBJ whole genome shotgun (WGS) entry which is preliminary data.</text>
</comment>
<dbReference type="FunFam" id="3.40.50.970:FF:000129">
    <property type="entry name" value="Transketolase"/>
    <property type="match status" value="1"/>
</dbReference>
<dbReference type="PANTHER" id="PTHR43825">
    <property type="entry name" value="PYRUVATE DEHYDROGENASE E1 COMPONENT"/>
    <property type="match status" value="1"/>
</dbReference>
<sequence length="320" mass="33038">MQEAAVVRERAAMRPAVAGALRRLGHEMDDLVVVAADARALAVPFATDFPDRFIDVGIAEANLMGVAGGLARTGRPVVVCGMAPFLVRRAAEQLRLDVCVPGLPVTVLGVGGGVAYGDLGASHHAPEDLATMASMPGTQVYCPADVHDARWSLARAVTSGGPAYVRLGAREDAVVHDEDDDFSPAGTLRGDADYDILVVAAGATVAPALDATRTARCEGLQAAVLDLVQVHPFPREAVQRAARRARRVVSVEEHVGASGIGAQTALALIGRWEGAFRSLAIGDGVAAPGADRDQLFAAYGIDAPAIHGAMTTNTITTGGV</sequence>
<comment type="cofactor">
    <cofactor evidence="1">
        <name>thiamine diphosphate</name>
        <dbReference type="ChEBI" id="CHEBI:58937"/>
    </cofactor>
</comment>
<proteinExistence type="inferred from homology"/>
<evidence type="ECO:0000256" key="1">
    <source>
        <dbReference type="ARBA" id="ARBA00001964"/>
    </source>
</evidence>
<dbReference type="Pfam" id="PF02780">
    <property type="entry name" value="Transketolase_C"/>
    <property type="match status" value="1"/>
</dbReference>
<evidence type="ECO:0000256" key="2">
    <source>
        <dbReference type="ARBA" id="ARBA00007131"/>
    </source>
</evidence>
<dbReference type="EMBL" id="BJNZ01000018">
    <property type="protein sequence ID" value="GED10749.1"/>
    <property type="molecule type" value="Genomic_DNA"/>
</dbReference>
<feature type="domain" description="Transketolase-like pyrimidine-binding" evidence="4">
    <location>
        <begin position="11"/>
        <end position="174"/>
    </location>
</feature>
<evidence type="ECO:0000256" key="3">
    <source>
        <dbReference type="ARBA" id="ARBA00023052"/>
    </source>
</evidence>
<dbReference type="GO" id="GO:0000287">
    <property type="term" value="F:magnesium ion binding"/>
    <property type="evidence" value="ECO:0007669"/>
    <property type="project" value="UniProtKB-ARBA"/>
</dbReference>
<evidence type="ECO:0000313" key="5">
    <source>
        <dbReference type="EMBL" id="GED10749.1"/>
    </source>
</evidence>